<keyword evidence="4" id="KW-1185">Reference proteome</keyword>
<organism evidence="3 4">
    <name type="scientific">Thalassobacterium sedimentorum</name>
    <dbReference type="NCBI Taxonomy" id="3041258"/>
    <lineage>
        <taxon>Bacteria</taxon>
        <taxon>Pseudomonadati</taxon>
        <taxon>Verrucomicrobiota</taxon>
        <taxon>Opitutia</taxon>
        <taxon>Puniceicoccales</taxon>
        <taxon>Coraliomargaritaceae</taxon>
        <taxon>Thalassobacterium</taxon>
    </lineage>
</organism>
<proteinExistence type="predicted"/>
<comment type="caution">
    <text evidence="3">The sequence shown here is derived from an EMBL/GenBank/DDBJ whole genome shotgun (WGS) entry which is preliminary data.</text>
</comment>
<evidence type="ECO:0000256" key="1">
    <source>
        <dbReference type="SAM" id="MobiDB-lite"/>
    </source>
</evidence>
<protein>
    <recommendedName>
        <fullName evidence="2">Glycine-rich domain-containing protein</fullName>
    </recommendedName>
</protein>
<evidence type="ECO:0000259" key="2">
    <source>
        <dbReference type="Pfam" id="PF21722"/>
    </source>
</evidence>
<feature type="compositionally biased region" description="Gly residues" evidence="1">
    <location>
        <begin position="333"/>
        <end position="347"/>
    </location>
</feature>
<accession>A0ABU1AM20</accession>
<gene>
    <name evidence="3" type="ORF">QEH59_09435</name>
</gene>
<feature type="compositionally biased region" description="Gly residues" evidence="1">
    <location>
        <begin position="313"/>
        <end position="324"/>
    </location>
</feature>
<reference evidence="3 4" key="1">
    <citation type="submission" date="2023-04" db="EMBL/GenBank/DDBJ databases">
        <title>A novel bacteria isolated from coastal sediment.</title>
        <authorList>
            <person name="Liu X.-J."/>
            <person name="Du Z.-J."/>
        </authorList>
    </citation>
    <scope>NUCLEOTIDE SEQUENCE [LARGE SCALE GENOMIC DNA]</scope>
    <source>
        <strain evidence="3 4">SDUM461004</strain>
    </source>
</reference>
<dbReference type="Pfam" id="PF21722">
    <property type="entry name" value="Gly_rich_2"/>
    <property type="match status" value="1"/>
</dbReference>
<evidence type="ECO:0000313" key="3">
    <source>
        <dbReference type="EMBL" id="MDQ8194648.1"/>
    </source>
</evidence>
<dbReference type="Gene3D" id="3.20.20.80">
    <property type="entry name" value="Glycosidases"/>
    <property type="match status" value="1"/>
</dbReference>
<evidence type="ECO:0000313" key="4">
    <source>
        <dbReference type="Proteomes" id="UP001243717"/>
    </source>
</evidence>
<dbReference type="EMBL" id="JARXIC010000013">
    <property type="protein sequence ID" value="MDQ8194648.1"/>
    <property type="molecule type" value="Genomic_DNA"/>
</dbReference>
<name>A0ABU1AM20_9BACT</name>
<sequence>MNSIIRLSSYTAQVLCTFLIVWAFPMEVIAATSLITVDAPERVAAGETVRIEVAPTDDVFSDVLVSLGDQQRLFPRFIVAEQDASTNDMSAAILSIELPEDRSETLYLWVQMRGAGLETRCQGDVAQIDWIPAGRGAAGGLGGGGVGGTGAKGTFTGIDSGTTGYPHTGGGGGGGGMDVGAPYKRHAGYAGGSGLVIVRYPQNDARSLAKGGRVQHLDGYTIHTFYEDDVFETNGKLEVEVLVVGGGGGGGAGSGGGGGGGGVLQTELAVHSTSTPVVVGAGGGPGENGEPSHFGSIQALGGGAGGSRNHPGASGGSGGGGAGGHVEDSDFSGGQGTAGQGYAGGTGRYHPTHAEAGGGGGGAGAVGLDGDTRMGSFGGDGIRSAISGTVTYYGGGGGGGRRVRVDQDWKWVLASEIPADAAVAQVDCLVPAHISGELKQAVISTDPDFKPNADTDPYLIWNTNRSSVGVHPLRITAQDPVTGVSQDLWIEVEVYDPDAAAKDDGVQAGEVHYVDLSASANVPMLPDDPALHIVDAELRAQSSLDILDFRFPLQSEGAAFMAIAQGETQTEEEDDAEVPQGEDLLRVIPSMLPSELSVPVNISGEYIGFLHGVRGSAKLLDELFAYEIEYEDGEKILIPVREGERVAGHLMDYFIKDGVLVYSSLIDGASVNVFFTQWKNPRPDKTIVQINMSASSRMIAFLLGLALYEQDISEGISEASGGKAYVTANFAVHPREFKGGLFSMNAPEFGSSEEYFKLLADMKFPNIRMWNSMKPTREDYLRGFDVERDLKDEELRRNRPDFIRVLENFEEKYAGHKEQSVTPIFYTLIRKPYLWKDDGSLSGESTTDHPEIFDAVVDWYMDLLRHVYEHHGLPITHVALYNEIGIGRTQAVRMKQYQFYNALARRVKAAYPELLVGGMSECWPCHNVIGEFLEECGEVTEFISWQMYPTGDAATPFAELMDRTDRYAMFTRRIQDVNRAVMPDRILPQVISEYSMNYSAWRPSDLRLRDGHAAVWTWSVLRNLLYDGEAEMAHSWHFTGRTYGSVQYDSVGVERIRPSGELFRLINNRLPQGTRLSAVNSDLPNQVEGFAAVTPEEYVFALTNRSDREIPVEVELLNFDPIGDPSPFFRGMEIWTIQAEETTFTTHLQPMPGQTHTVVMPPFSIRFVFFDK</sequence>
<dbReference type="SUPFAM" id="SSF51445">
    <property type="entry name" value="(Trans)glycosidases"/>
    <property type="match status" value="1"/>
</dbReference>
<dbReference type="InterPro" id="IPR049304">
    <property type="entry name" value="Gly_rich_dom"/>
</dbReference>
<feature type="domain" description="Glycine-rich" evidence="2">
    <location>
        <begin position="237"/>
        <end position="399"/>
    </location>
</feature>
<dbReference type="Proteomes" id="UP001243717">
    <property type="component" value="Unassembled WGS sequence"/>
</dbReference>
<dbReference type="RefSeq" id="WP_308985115.1">
    <property type="nucleotide sequence ID" value="NZ_JARXIC010000013.1"/>
</dbReference>
<dbReference type="InterPro" id="IPR017853">
    <property type="entry name" value="GH"/>
</dbReference>
<feature type="region of interest" description="Disordered" evidence="1">
    <location>
        <begin position="280"/>
        <end position="361"/>
    </location>
</feature>